<dbReference type="Pfam" id="PF00270">
    <property type="entry name" value="DEAD"/>
    <property type="match status" value="1"/>
</dbReference>
<comment type="catalytic activity">
    <reaction evidence="9">
        <text>Couples ATP hydrolysis with the unwinding of duplex DNA by translocating in the 3'-5' direction.</text>
        <dbReference type="EC" id="5.6.2.4"/>
    </reaction>
</comment>
<dbReference type="SMART" id="SM00490">
    <property type="entry name" value="HELICc"/>
    <property type="match status" value="1"/>
</dbReference>
<keyword evidence="6" id="KW-0067">ATP-binding</keyword>
<dbReference type="SUPFAM" id="SSF52540">
    <property type="entry name" value="P-loop containing nucleoside triphosphate hydrolases"/>
    <property type="match status" value="1"/>
</dbReference>
<keyword evidence="2" id="KW-0479">Metal-binding</keyword>
<dbReference type="GO" id="GO:0030894">
    <property type="term" value="C:replisome"/>
    <property type="evidence" value="ECO:0007669"/>
    <property type="project" value="TreeGrafter"/>
</dbReference>
<dbReference type="InterPro" id="IPR032284">
    <property type="entry name" value="RecQ_Zn-bd"/>
</dbReference>
<evidence type="ECO:0000256" key="2">
    <source>
        <dbReference type="ARBA" id="ARBA00022723"/>
    </source>
</evidence>
<evidence type="ECO:0000256" key="8">
    <source>
        <dbReference type="ARBA" id="ARBA00023235"/>
    </source>
</evidence>
<dbReference type="GO" id="GO:0006281">
    <property type="term" value="P:DNA repair"/>
    <property type="evidence" value="ECO:0007669"/>
    <property type="project" value="TreeGrafter"/>
</dbReference>
<gene>
    <name evidence="15" type="ORF">GWK10_09575</name>
</gene>
<keyword evidence="8" id="KW-0413">Isomerase</keyword>
<dbReference type="InterPro" id="IPR004589">
    <property type="entry name" value="DNA_helicase_ATP-dep_RecQ"/>
</dbReference>
<dbReference type="Pfam" id="PF00271">
    <property type="entry name" value="Helicase_C"/>
    <property type="match status" value="1"/>
</dbReference>
<dbReference type="Proteomes" id="UP000474296">
    <property type="component" value="Unassembled WGS sequence"/>
</dbReference>
<dbReference type="InterPro" id="IPR011545">
    <property type="entry name" value="DEAD/DEAH_box_helicase_dom"/>
</dbReference>
<evidence type="ECO:0000256" key="10">
    <source>
        <dbReference type="ARBA" id="ARBA00034808"/>
    </source>
</evidence>
<accession>A0A6M0CHX0</accession>
<dbReference type="GO" id="GO:0043590">
    <property type="term" value="C:bacterial nucleoid"/>
    <property type="evidence" value="ECO:0007669"/>
    <property type="project" value="TreeGrafter"/>
</dbReference>
<dbReference type="GO" id="GO:0046872">
    <property type="term" value="F:metal ion binding"/>
    <property type="evidence" value="ECO:0007669"/>
    <property type="project" value="UniProtKB-KW"/>
</dbReference>
<protein>
    <recommendedName>
        <fullName evidence="11">ATP-dependent DNA helicase RecQ</fullName>
        <ecNumber evidence="10">5.6.2.4</ecNumber>
    </recommendedName>
    <alternativeName>
        <fullName evidence="12">DNA 3'-5' helicase RecQ</fullName>
    </alternativeName>
</protein>
<dbReference type="PANTHER" id="PTHR13710">
    <property type="entry name" value="DNA HELICASE RECQ FAMILY MEMBER"/>
    <property type="match status" value="1"/>
</dbReference>
<keyword evidence="4 15" id="KW-0378">Hydrolase</keyword>
<keyword evidence="5 15" id="KW-0347">Helicase</keyword>
<dbReference type="AlphaFoldDB" id="A0A6M0CHX0"/>
<dbReference type="GO" id="GO:0003677">
    <property type="term" value="F:DNA binding"/>
    <property type="evidence" value="ECO:0007669"/>
    <property type="project" value="UniProtKB-KW"/>
</dbReference>
<feature type="domain" description="Helicase C-terminal" evidence="14">
    <location>
        <begin position="217"/>
        <end position="363"/>
    </location>
</feature>
<evidence type="ECO:0000256" key="4">
    <source>
        <dbReference type="ARBA" id="ARBA00022801"/>
    </source>
</evidence>
<dbReference type="GO" id="GO:0005524">
    <property type="term" value="F:ATP binding"/>
    <property type="evidence" value="ECO:0007669"/>
    <property type="project" value="UniProtKB-KW"/>
</dbReference>
<dbReference type="InterPro" id="IPR036388">
    <property type="entry name" value="WH-like_DNA-bd_sf"/>
</dbReference>
<dbReference type="SMART" id="SM00487">
    <property type="entry name" value="DEXDc"/>
    <property type="match status" value="1"/>
</dbReference>
<dbReference type="InterPro" id="IPR027417">
    <property type="entry name" value="P-loop_NTPase"/>
</dbReference>
<keyword evidence="7" id="KW-0238">DNA-binding</keyword>
<comment type="caution">
    <text evidence="15">The sequence shown here is derived from an EMBL/GenBank/DDBJ whole genome shotgun (WGS) entry which is preliminary data.</text>
</comment>
<evidence type="ECO:0000256" key="12">
    <source>
        <dbReference type="ARBA" id="ARBA00044550"/>
    </source>
</evidence>
<evidence type="ECO:0000313" key="15">
    <source>
        <dbReference type="EMBL" id="NER17461.1"/>
    </source>
</evidence>
<evidence type="ECO:0000256" key="1">
    <source>
        <dbReference type="ARBA" id="ARBA00005446"/>
    </source>
</evidence>
<evidence type="ECO:0000259" key="14">
    <source>
        <dbReference type="PROSITE" id="PS51194"/>
    </source>
</evidence>
<dbReference type="GO" id="GO:0016787">
    <property type="term" value="F:hydrolase activity"/>
    <property type="evidence" value="ECO:0007669"/>
    <property type="project" value="UniProtKB-KW"/>
</dbReference>
<dbReference type="EMBL" id="JAABOQ010000004">
    <property type="protein sequence ID" value="NER17461.1"/>
    <property type="molecule type" value="Genomic_DNA"/>
</dbReference>
<dbReference type="PROSITE" id="PS51194">
    <property type="entry name" value="HELICASE_CTER"/>
    <property type="match status" value="1"/>
</dbReference>
<evidence type="ECO:0000259" key="13">
    <source>
        <dbReference type="PROSITE" id="PS51192"/>
    </source>
</evidence>
<dbReference type="FunFam" id="3.40.50.300:FF:001389">
    <property type="entry name" value="ATP-dependent DNA helicase RecQ"/>
    <property type="match status" value="1"/>
</dbReference>
<dbReference type="Gene3D" id="3.40.50.300">
    <property type="entry name" value="P-loop containing nucleotide triphosphate hydrolases"/>
    <property type="match status" value="2"/>
</dbReference>
<evidence type="ECO:0000256" key="3">
    <source>
        <dbReference type="ARBA" id="ARBA00022741"/>
    </source>
</evidence>
<comment type="similarity">
    <text evidence="1">Belongs to the helicase family. RecQ subfamily.</text>
</comment>
<dbReference type="CDD" id="cd17920">
    <property type="entry name" value="DEXHc_RecQ"/>
    <property type="match status" value="1"/>
</dbReference>
<feature type="domain" description="Helicase ATP-binding" evidence="13">
    <location>
        <begin position="25"/>
        <end position="193"/>
    </location>
</feature>
<dbReference type="GO" id="GO:0009378">
    <property type="term" value="F:four-way junction helicase activity"/>
    <property type="evidence" value="ECO:0007669"/>
    <property type="project" value="TreeGrafter"/>
</dbReference>
<dbReference type="InterPro" id="IPR001650">
    <property type="entry name" value="Helicase_C-like"/>
</dbReference>
<dbReference type="RefSeq" id="WP_164032004.1">
    <property type="nucleotide sequence ID" value="NZ_JAABOQ010000004.1"/>
</dbReference>
<dbReference type="NCBIfam" id="TIGR00614">
    <property type="entry name" value="recQ_fam"/>
    <property type="match status" value="1"/>
</dbReference>
<keyword evidence="16" id="KW-1185">Reference proteome</keyword>
<dbReference type="PROSITE" id="PS51192">
    <property type="entry name" value="HELICASE_ATP_BIND_1"/>
    <property type="match status" value="1"/>
</dbReference>
<name>A0A6M0CHX0_9FLAO</name>
<dbReference type="Pfam" id="PF16124">
    <property type="entry name" value="RecQ_Zn_bind"/>
    <property type="match status" value="1"/>
</dbReference>
<dbReference type="Gene3D" id="1.10.10.10">
    <property type="entry name" value="Winged helix-like DNA-binding domain superfamily/Winged helix DNA-binding domain"/>
    <property type="match status" value="1"/>
</dbReference>
<dbReference type="InterPro" id="IPR014001">
    <property type="entry name" value="Helicase_ATP-bd"/>
</dbReference>
<dbReference type="EC" id="5.6.2.4" evidence="10"/>
<reference evidence="15 16" key="1">
    <citation type="submission" date="2020-01" db="EMBL/GenBank/DDBJ databases">
        <title>Spongiivirga citrea KCTC 32990T.</title>
        <authorList>
            <person name="Wang G."/>
        </authorList>
    </citation>
    <scope>NUCLEOTIDE SEQUENCE [LARGE SCALE GENOMIC DNA]</scope>
    <source>
        <strain evidence="15 16">KCTC 32990</strain>
    </source>
</reference>
<evidence type="ECO:0000256" key="9">
    <source>
        <dbReference type="ARBA" id="ARBA00034617"/>
    </source>
</evidence>
<dbReference type="GO" id="GO:0043138">
    <property type="term" value="F:3'-5' DNA helicase activity"/>
    <property type="evidence" value="ECO:0007669"/>
    <property type="project" value="UniProtKB-EC"/>
</dbReference>
<keyword evidence="3" id="KW-0547">Nucleotide-binding</keyword>
<evidence type="ECO:0000256" key="7">
    <source>
        <dbReference type="ARBA" id="ARBA00023125"/>
    </source>
</evidence>
<sequence length="633" mass="71950">MQKPLDILKQYWGYDEFRLSQSDIIQAVLDKNDVLAMLPTGGGKSICFQIPALAVPGICIVISPLIALMKDQVQRLQEKGIKAIALTGWIPYKEVDTLLDNCIYGNYKFLYISPERLQQELVQERIRQMPVNLIAVDEAHCISQWGNDFRPAYKKITLLKQLHPSCKMIALTASATKKVVVDITHDLEFEDPKIFQTSLSRNNIAFKVVNTEDKHHQLVQFIKSNPGPSIVYTRNRKATIELSRLLQENDISSTFFHGGVDTIEKEKRMKLWLDERIQVIVATNAFGMGIDKPNVRTVVHMQLPDSIESYFQEAGRAGRDGQPAVAMMLVHKGDSIQVKDQFLKHLPSINDVKDVYRHLCNYFQISYGEGQQTSYGFEFSDFCNTYKLASLKTYHCLQLLDRESIISMSAQFEKSTKIQFIASNNATLNYLDSHQKIDIVAKAILRTYGGIFDQELNINKQLVANKTLCSIAEIDKVLAQLHDDGIISLNEQTTDSTITFLVPREDERTINPIAKNTSLHYKIKEEQVAAVIDYVSNDSVCKTRQLLHYFGELQVEDCGKCSVCITRSKPLTKQLKLEIKDAILAKLNTPLDSKQLVALLPFQETHIIKVLGLMLNQQLLYINKDNKYLLNDN</sequence>
<dbReference type="GO" id="GO:0005737">
    <property type="term" value="C:cytoplasm"/>
    <property type="evidence" value="ECO:0007669"/>
    <property type="project" value="TreeGrafter"/>
</dbReference>
<evidence type="ECO:0000256" key="11">
    <source>
        <dbReference type="ARBA" id="ARBA00044535"/>
    </source>
</evidence>
<organism evidence="15 16">
    <name type="scientific">Spongiivirga citrea</name>
    <dbReference type="NCBI Taxonomy" id="1481457"/>
    <lineage>
        <taxon>Bacteria</taxon>
        <taxon>Pseudomonadati</taxon>
        <taxon>Bacteroidota</taxon>
        <taxon>Flavobacteriia</taxon>
        <taxon>Flavobacteriales</taxon>
        <taxon>Flavobacteriaceae</taxon>
        <taxon>Spongiivirga</taxon>
    </lineage>
</organism>
<evidence type="ECO:0000256" key="5">
    <source>
        <dbReference type="ARBA" id="ARBA00022806"/>
    </source>
</evidence>
<dbReference type="PANTHER" id="PTHR13710:SF105">
    <property type="entry name" value="ATP-DEPENDENT DNA HELICASE Q1"/>
    <property type="match status" value="1"/>
</dbReference>
<proteinExistence type="inferred from homology"/>
<evidence type="ECO:0000256" key="6">
    <source>
        <dbReference type="ARBA" id="ARBA00022840"/>
    </source>
</evidence>
<evidence type="ECO:0000313" key="16">
    <source>
        <dbReference type="Proteomes" id="UP000474296"/>
    </source>
</evidence>
<dbReference type="GO" id="GO:0006310">
    <property type="term" value="P:DNA recombination"/>
    <property type="evidence" value="ECO:0007669"/>
    <property type="project" value="InterPro"/>
</dbReference>